<dbReference type="GO" id="GO:0032259">
    <property type="term" value="P:methylation"/>
    <property type="evidence" value="ECO:0007669"/>
    <property type="project" value="UniProtKB-KW"/>
</dbReference>
<protein>
    <submittedName>
        <fullName evidence="1">Class I SAM-dependent methyltransferase</fullName>
    </submittedName>
</protein>
<dbReference type="GO" id="GO:0008168">
    <property type="term" value="F:methyltransferase activity"/>
    <property type="evidence" value="ECO:0007669"/>
    <property type="project" value="UniProtKB-KW"/>
</dbReference>
<dbReference type="PANTHER" id="PTHR43861">
    <property type="entry name" value="TRANS-ACONITATE 2-METHYLTRANSFERASE-RELATED"/>
    <property type="match status" value="1"/>
</dbReference>
<dbReference type="CDD" id="cd02440">
    <property type="entry name" value="AdoMet_MTases"/>
    <property type="match status" value="1"/>
</dbReference>
<dbReference type="Pfam" id="PF13489">
    <property type="entry name" value="Methyltransf_23"/>
    <property type="match status" value="1"/>
</dbReference>
<dbReference type="EMBL" id="JBHTBX010000001">
    <property type="protein sequence ID" value="MFC7433375.1"/>
    <property type="molecule type" value="Genomic_DNA"/>
</dbReference>
<sequence>MPNSIEPSEIPSSQPAVPVEVSIGYSSLATGWKRWRRHLRCMISAYLPEIAVNAFKYSPQQTARANWDAEYAGGHWDYLRGSSEIARYGIIASFCHCYSRGGALLDHGCGEGILRRHLNLDIFSHYVGVDLSLDAVARADRNHGGERTRFLVGNVEHYEPEQKYDVIVFNEMLYYLEDPESVLRRYRDHLNPNGVFVVSMFDMIKARKVWQMLDRNNRLVESSRAVNQGGHSWTIRVYQQA</sequence>
<keyword evidence="1" id="KW-0808">Transferase</keyword>
<dbReference type="RefSeq" id="WP_382253560.1">
    <property type="nucleotide sequence ID" value="NZ_JBHTBX010000001.1"/>
</dbReference>
<gene>
    <name evidence="1" type="ORF">ACFQNJ_02490</name>
</gene>
<name>A0ABW2R598_9BURK</name>
<proteinExistence type="predicted"/>
<dbReference type="PANTHER" id="PTHR43861:SF1">
    <property type="entry name" value="TRANS-ACONITATE 2-METHYLTRANSFERASE"/>
    <property type="match status" value="1"/>
</dbReference>
<dbReference type="InterPro" id="IPR029063">
    <property type="entry name" value="SAM-dependent_MTases_sf"/>
</dbReference>
<accession>A0ABW2R598</accession>
<dbReference type="SUPFAM" id="SSF53335">
    <property type="entry name" value="S-adenosyl-L-methionine-dependent methyltransferases"/>
    <property type="match status" value="1"/>
</dbReference>
<keyword evidence="2" id="KW-1185">Reference proteome</keyword>
<keyword evidence="1" id="KW-0489">Methyltransferase</keyword>
<evidence type="ECO:0000313" key="1">
    <source>
        <dbReference type="EMBL" id="MFC7433375.1"/>
    </source>
</evidence>
<reference evidence="2" key="1">
    <citation type="journal article" date="2019" name="Int. J. Syst. Evol. Microbiol.">
        <title>The Global Catalogue of Microorganisms (GCM) 10K type strain sequencing project: providing services to taxonomists for standard genome sequencing and annotation.</title>
        <authorList>
            <consortium name="The Broad Institute Genomics Platform"/>
            <consortium name="The Broad Institute Genome Sequencing Center for Infectious Disease"/>
            <person name="Wu L."/>
            <person name="Ma J."/>
        </authorList>
    </citation>
    <scope>NUCLEOTIDE SEQUENCE [LARGE SCALE GENOMIC DNA]</scope>
    <source>
        <strain evidence="2">CCUG 54518</strain>
    </source>
</reference>
<dbReference type="Gene3D" id="3.40.50.150">
    <property type="entry name" value="Vaccinia Virus protein VP39"/>
    <property type="match status" value="1"/>
</dbReference>
<organism evidence="1 2">
    <name type="scientific">Hydrogenophaga bisanensis</name>
    <dbReference type="NCBI Taxonomy" id="439611"/>
    <lineage>
        <taxon>Bacteria</taxon>
        <taxon>Pseudomonadati</taxon>
        <taxon>Pseudomonadota</taxon>
        <taxon>Betaproteobacteria</taxon>
        <taxon>Burkholderiales</taxon>
        <taxon>Comamonadaceae</taxon>
        <taxon>Hydrogenophaga</taxon>
    </lineage>
</organism>
<dbReference type="Proteomes" id="UP001596495">
    <property type="component" value="Unassembled WGS sequence"/>
</dbReference>
<evidence type="ECO:0000313" key="2">
    <source>
        <dbReference type="Proteomes" id="UP001596495"/>
    </source>
</evidence>
<comment type="caution">
    <text evidence="1">The sequence shown here is derived from an EMBL/GenBank/DDBJ whole genome shotgun (WGS) entry which is preliminary data.</text>
</comment>